<dbReference type="InterPro" id="IPR029056">
    <property type="entry name" value="Ribokinase-like"/>
</dbReference>
<dbReference type="Gene3D" id="3.40.1190.20">
    <property type="match status" value="1"/>
</dbReference>
<evidence type="ECO:0000259" key="1">
    <source>
        <dbReference type="Pfam" id="PF00294"/>
    </source>
</evidence>
<dbReference type="PANTHER" id="PTHR42774:SF3">
    <property type="entry name" value="KETOHEXOKINASE"/>
    <property type="match status" value="1"/>
</dbReference>
<dbReference type="SUPFAM" id="SSF53613">
    <property type="entry name" value="Ribokinase-like"/>
    <property type="match status" value="1"/>
</dbReference>
<dbReference type="PANTHER" id="PTHR42774">
    <property type="entry name" value="PHOSPHOTRANSFERASE SYSTEM TRANSPORT PROTEIN"/>
    <property type="match status" value="1"/>
</dbReference>
<keyword evidence="3" id="KW-1185">Reference proteome</keyword>
<accession>A0A2S6AA76</accession>
<dbReference type="AlphaFoldDB" id="A0A2S6AA76"/>
<dbReference type="InterPro" id="IPR011611">
    <property type="entry name" value="PfkB_dom"/>
</dbReference>
<gene>
    <name evidence="2" type="ORF">C5F51_07915</name>
</gene>
<comment type="caution">
    <text evidence="2">The sequence shown here is derived from an EMBL/GenBank/DDBJ whole genome shotgun (WGS) entry which is preliminary data.</text>
</comment>
<keyword evidence="2" id="KW-0808">Transferase</keyword>
<reference evidence="2 3" key="1">
    <citation type="submission" date="2018-02" db="EMBL/GenBank/DDBJ databases">
        <title>8 Nocardia nova and 1 Nocardia cyriacigeorgica strain used for evolution to TMP-SMX.</title>
        <authorList>
            <person name="Mehta H."/>
            <person name="Weng J."/>
            <person name="Shamoo Y."/>
        </authorList>
    </citation>
    <scope>NUCLEOTIDE SEQUENCE [LARGE SCALE GENOMIC DNA]</scope>
    <source>
        <strain evidence="2 3">BAA2227</strain>
    </source>
</reference>
<sequence length="299" mass="31196">MNVPLFVGLTTVDLAYAVDAYPAEDTKTRARDQFLGAGGPAANAAVACAILTGGARLLTAVGRHPLTALIRDDLRSHGVDLVDTTARRTDPPPISSIVVAAGAGTRTIVSLDGSGIEAPFDHAFADLVREAPVVLVDGHHIELALGIARVARDAGVPVVLDGGRWKPEHAQLLPLVDIAICSASFAPPGAEDVFDHLHRIGVRAVAVTRGQQPILHSANGIRGEIAVGEVDGADTLGAGDILHGAFCAYHSRGHDFADALTRAAAVATLSCRFFGTRAWGDRLGEPRTPGQAHRPGRMR</sequence>
<proteinExistence type="predicted"/>
<evidence type="ECO:0000313" key="3">
    <source>
        <dbReference type="Proteomes" id="UP000238356"/>
    </source>
</evidence>
<name>A0A2S6AA76_9NOCA</name>
<dbReference type="GO" id="GO:0016301">
    <property type="term" value="F:kinase activity"/>
    <property type="evidence" value="ECO:0007669"/>
    <property type="project" value="UniProtKB-KW"/>
</dbReference>
<protein>
    <submittedName>
        <fullName evidence="2">Sugar kinase</fullName>
    </submittedName>
</protein>
<evidence type="ECO:0000313" key="2">
    <source>
        <dbReference type="EMBL" id="PPJ30422.1"/>
    </source>
</evidence>
<dbReference type="Pfam" id="PF00294">
    <property type="entry name" value="PfkB"/>
    <property type="match status" value="1"/>
</dbReference>
<dbReference type="EMBL" id="PSZD01000004">
    <property type="protein sequence ID" value="PPJ30422.1"/>
    <property type="molecule type" value="Genomic_DNA"/>
</dbReference>
<dbReference type="RefSeq" id="WP_064910845.1">
    <property type="nucleotide sequence ID" value="NZ_PSZD01000004.1"/>
</dbReference>
<keyword evidence="2" id="KW-0418">Kinase</keyword>
<organism evidence="2 3">
    <name type="scientific">Nocardia nova</name>
    <dbReference type="NCBI Taxonomy" id="37330"/>
    <lineage>
        <taxon>Bacteria</taxon>
        <taxon>Bacillati</taxon>
        <taxon>Actinomycetota</taxon>
        <taxon>Actinomycetes</taxon>
        <taxon>Mycobacteriales</taxon>
        <taxon>Nocardiaceae</taxon>
        <taxon>Nocardia</taxon>
    </lineage>
</organism>
<dbReference type="InterPro" id="IPR052562">
    <property type="entry name" value="Ketohexokinase-related"/>
</dbReference>
<feature type="domain" description="Carbohydrate kinase PfkB" evidence="1">
    <location>
        <begin position="6"/>
        <end position="277"/>
    </location>
</feature>
<dbReference type="Proteomes" id="UP000238356">
    <property type="component" value="Unassembled WGS sequence"/>
</dbReference>